<dbReference type="FunFam" id="1.10.579.10:FF:000003">
    <property type="entry name" value="Deoxyribodipyrimidine photo-lyase"/>
    <property type="match status" value="1"/>
</dbReference>
<dbReference type="Proteomes" id="UP000249799">
    <property type="component" value="Chromosome"/>
</dbReference>
<feature type="site" description="Electron transfer via tryptophanyl radical" evidence="9">
    <location>
        <position position="304"/>
    </location>
</feature>
<feature type="binding site" evidence="8">
    <location>
        <begin position="370"/>
        <end position="372"/>
    </location>
    <ligand>
        <name>FAD</name>
        <dbReference type="ChEBI" id="CHEBI:57692"/>
    </ligand>
</feature>
<evidence type="ECO:0000256" key="10">
    <source>
        <dbReference type="RuleBase" id="RU004182"/>
    </source>
</evidence>
<keyword evidence="12" id="KW-0456">Lyase</keyword>
<dbReference type="Pfam" id="PF03441">
    <property type="entry name" value="FAD_binding_7"/>
    <property type="match status" value="1"/>
</dbReference>
<comment type="catalytic activity">
    <reaction evidence="7">
        <text>cyclobutadipyrimidine (in DNA) = 2 pyrimidine residues (in DNA).</text>
        <dbReference type="EC" id="4.1.99.3"/>
    </reaction>
</comment>
<keyword evidence="6 10" id="KW-0157">Chromophore</keyword>
<dbReference type="InterPro" id="IPR005101">
    <property type="entry name" value="Cryptochr/Photolyase_FAD-bd"/>
</dbReference>
<evidence type="ECO:0000256" key="1">
    <source>
        <dbReference type="ARBA" id="ARBA00001932"/>
    </source>
</evidence>
<sequence>MITESTATHIHWFRQDLRLEDNPSLVAAARAGRVLPVYILDDENAGNFRMGGASRWWLRRSLSALNASLGGTLNFYRGDAGEILDELCQRFGVQEVHWTRCYEPWRIARDTAIKKALTAAGISARSHAGALLFEPWSISKNSGGYYQIFSPFYKKLRAQDAPDEPVSKPALDGLLVEDPQALALDALELAPRVAWDTGLCARWEPGEASALDRLAAMVDAQFEDYAEGRDFPARDSVSRLSPHLHFGEVSPRQIWQATEPLEADPQVEAFRRQLCWREFSYSLLFHVPELPTENFRKSFDAFAWKNDPTQLARWQQGRTGFPLVDAGMRELWETGTMHNRVRMIAASFLVKNLQIDWRLGAAWFWDCLVDADLANNSASWQWVAGSGTDAAPYFRIFNPTSQAKKYDPDGRYIRRFIPELKSLPNKYLFNPCSAPESVLEAANVRLGKTYPRPMVDLKQSRQQALDAYQLTR</sequence>
<evidence type="ECO:0000256" key="4">
    <source>
        <dbReference type="ARBA" id="ARBA00022630"/>
    </source>
</evidence>
<dbReference type="SUPFAM" id="SSF48173">
    <property type="entry name" value="Cryptochrome/photolyase FAD-binding domain"/>
    <property type="match status" value="1"/>
</dbReference>
<organism evidence="12 13">
    <name type="scientific">Bradymonas sediminis</name>
    <dbReference type="NCBI Taxonomy" id="1548548"/>
    <lineage>
        <taxon>Bacteria</taxon>
        <taxon>Deltaproteobacteria</taxon>
        <taxon>Bradymonadales</taxon>
        <taxon>Bradymonadaceae</taxon>
        <taxon>Bradymonas</taxon>
    </lineage>
</organism>
<dbReference type="Pfam" id="PF00875">
    <property type="entry name" value="DNA_photolyase"/>
    <property type="match status" value="1"/>
</dbReference>
<dbReference type="InterPro" id="IPR014729">
    <property type="entry name" value="Rossmann-like_a/b/a_fold"/>
</dbReference>
<dbReference type="PANTHER" id="PTHR11455">
    <property type="entry name" value="CRYPTOCHROME"/>
    <property type="match status" value="1"/>
</dbReference>
<accession>A0A2Z4FIT6</accession>
<dbReference type="InterPro" id="IPR036134">
    <property type="entry name" value="Crypto/Photolyase_FAD-like_sf"/>
</dbReference>
<dbReference type="OrthoDB" id="9772484at2"/>
<proteinExistence type="inferred from homology"/>
<comment type="similarity">
    <text evidence="10">Belongs to the DNA photolyase family.</text>
</comment>
<dbReference type="SUPFAM" id="SSF52425">
    <property type="entry name" value="Cryptochrome/photolyase, N-terminal domain"/>
    <property type="match status" value="1"/>
</dbReference>
<dbReference type="GO" id="GO:0003677">
    <property type="term" value="F:DNA binding"/>
    <property type="evidence" value="ECO:0007669"/>
    <property type="project" value="TreeGrafter"/>
</dbReference>
<dbReference type="PROSITE" id="PS51645">
    <property type="entry name" value="PHR_CRY_ALPHA_BETA"/>
    <property type="match status" value="1"/>
</dbReference>
<dbReference type="PRINTS" id="PR00147">
    <property type="entry name" value="DNAPHOTLYASE"/>
</dbReference>
<evidence type="ECO:0000259" key="11">
    <source>
        <dbReference type="PROSITE" id="PS51645"/>
    </source>
</evidence>
<dbReference type="AlphaFoldDB" id="A0A2Z4FIT6"/>
<evidence type="ECO:0000256" key="6">
    <source>
        <dbReference type="ARBA" id="ARBA00022991"/>
    </source>
</evidence>
<feature type="binding site" evidence="8">
    <location>
        <position position="270"/>
    </location>
    <ligand>
        <name>FAD</name>
        <dbReference type="ChEBI" id="CHEBI:57692"/>
    </ligand>
</feature>
<evidence type="ECO:0000313" key="13">
    <source>
        <dbReference type="Proteomes" id="UP000249799"/>
    </source>
</evidence>
<feature type="binding site" evidence="8">
    <location>
        <position position="225"/>
    </location>
    <ligand>
        <name>FAD</name>
        <dbReference type="ChEBI" id="CHEBI:57692"/>
    </ligand>
</feature>
<feature type="site" description="Electron transfer via tryptophanyl radical" evidence="9">
    <location>
        <position position="380"/>
    </location>
</feature>
<feature type="site" description="Electron transfer via tryptophanyl radical" evidence="9">
    <location>
        <position position="357"/>
    </location>
</feature>
<evidence type="ECO:0000256" key="5">
    <source>
        <dbReference type="ARBA" id="ARBA00022827"/>
    </source>
</evidence>
<evidence type="ECO:0000313" key="12">
    <source>
        <dbReference type="EMBL" id="AWV88813.1"/>
    </source>
</evidence>
<feature type="domain" description="Photolyase/cryptochrome alpha/beta" evidence="11">
    <location>
        <begin position="7"/>
        <end position="132"/>
    </location>
</feature>
<dbReference type="InterPro" id="IPR002081">
    <property type="entry name" value="Cryptochrome/DNA_photolyase_1"/>
</dbReference>
<gene>
    <name evidence="12" type="ORF">DN745_05455</name>
</gene>
<dbReference type="GO" id="GO:0009416">
    <property type="term" value="P:response to light stimulus"/>
    <property type="evidence" value="ECO:0007669"/>
    <property type="project" value="TreeGrafter"/>
</dbReference>
<dbReference type="PANTHER" id="PTHR11455:SF9">
    <property type="entry name" value="CRYPTOCHROME CIRCADIAN CLOCK 5 ISOFORM X1"/>
    <property type="match status" value="1"/>
</dbReference>
<dbReference type="GO" id="GO:0003904">
    <property type="term" value="F:deoxyribodipyrimidine photo-lyase activity"/>
    <property type="evidence" value="ECO:0007669"/>
    <property type="project" value="UniProtKB-EC"/>
</dbReference>
<evidence type="ECO:0000256" key="2">
    <source>
        <dbReference type="ARBA" id="ARBA00013149"/>
    </source>
</evidence>
<protein>
    <recommendedName>
        <fullName evidence="3">Deoxyribodipyrimidine photo-lyase</fullName>
        <ecNumber evidence="2">4.1.99.3</ecNumber>
    </recommendedName>
</protein>
<comment type="cofactor">
    <cofactor evidence="1">
        <name>(6R)-5,10-methylene-5,6,7,8-tetrahydrofolate</name>
        <dbReference type="ChEBI" id="CHEBI:15636"/>
    </cofactor>
</comment>
<keyword evidence="5 8" id="KW-0274">FAD</keyword>
<dbReference type="GO" id="GO:0000719">
    <property type="term" value="P:photoreactive repair"/>
    <property type="evidence" value="ECO:0007669"/>
    <property type="project" value="UniProtKB-ARBA"/>
</dbReference>
<dbReference type="EMBL" id="CP030032">
    <property type="protein sequence ID" value="AWV88813.1"/>
    <property type="molecule type" value="Genomic_DNA"/>
</dbReference>
<dbReference type="Gene3D" id="3.40.50.620">
    <property type="entry name" value="HUPs"/>
    <property type="match status" value="1"/>
</dbReference>
<evidence type="ECO:0000256" key="9">
    <source>
        <dbReference type="PIRSR" id="PIRSR602081-2"/>
    </source>
</evidence>
<keyword evidence="13" id="KW-1185">Reference proteome</keyword>
<dbReference type="PROSITE" id="PS00394">
    <property type="entry name" value="DNA_PHOTOLYASES_1_1"/>
    <property type="match status" value="1"/>
</dbReference>
<keyword evidence="4 8" id="KW-0285">Flavoprotein</keyword>
<name>A0A2Z4FIT6_9DELT</name>
<comment type="cofactor">
    <cofactor evidence="8">
        <name>FAD</name>
        <dbReference type="ChEBI" id="CHEBI:57692"/>
    </cofactor>
    <text evidence="8">Binds 1 FAD per subunit.</text>
</comment>
<evidence type="ECO:0000256" key="8">
    <source>
        <dbReference type="PIRSR" id="PIRSR602081-1"/>
    </source>
</evidence>
<dbReference type="InterPro" id="IPR018394">
    <property type="entry name" value="DNA_photolyase_1_CS_C"/>
</dbReference>
<dbReference type="Gene3D" id="1.10.579.10">
    <property type="entry name" value="DNA Cyclobutane Dipyrimidine Photolyase, subunit A, domain 3"/>
    <property type="match status" value="1"/>
</dbReference>
<dbReference type="Gene3D" id="1.25.40.80">
    <property type="match status" value="1"/>
</dbReference>
<dbReference type="PROSITE" id="PS00691">
    <property type="entry name" value="DNA_PHOTOLYASES_1_2"/>
    <property type="match status" value="1"/>
</dbReference>
<dbReference type="KEGG" id="bsed:DN745_05455"/>
<evidence type="ECO:0000256" key="3">
    <source>
        <dbReference type="ARBA" id="ARBA00014046"/>
    </source>
</evidence>
<dbReference type="GO" id="GO:0071949">
    <property type="term" value="F:FAD binding"/>
    <property type="evidence" value="ECO:0007669"/>
    <property type="project" value="TreeGrafter"/>
</dbReference>
<dbReference type="EC" id="4.1.99.3" evidence="2"/>
<reference evidence="12 13" key="1">
    <citation type="submission" date="2018-06" db="EMBL/GenBank/DDBJ databases">
        <title>Lujinxingia sediminis gen. nov. sp. nov., a new facultative anaerobic member of the class Deltaproteobacteria, and proposal of Lujinxingaceae fam. nov.</title>
        <authorList>
            <person name="Guo L.-Y."/>
            <person name="Li C.-M."/>
            <person name="Wang S."/>
            <person name="Du Z.-J."/>
        </authorList>
    </citation>
    <scope>NUCLEOTIDE SEQUENCE [LARGE SCALE GENOMIC DNA]</scope>
    <source>
        <strain evidence="12 13">FA350</strain>
    </source>
</reference>
<evidence type="ECO:0000256" key="7">
    <source>
        <dbReference type="ARBA" id="ARBA00033999"/>
    </source>
</evidence>
<dbReference type="InterPro" id="IPR036155">
    <property type="entry name" value="Crypto/Photolyase_N_sf"/>
</dbReference>
<dbReference type="InterPro" id="IPR006050">
    <property type="entry name" value="DNA_photolyase_N"/>
</dbReference>